<dbReference type="InterPro" id="IPR000276">
    <property type="entry name" value="GPCR_Rhodpsn"/>
</dbReference>
<feature type="transmembrane region" description="Helical" evidence="9">
    <location>
        <begin position="45"/>
        <end position="65"/>
    </location>
</feature>
<dbReference type="Gene3D" id="1.20.1070.10">
    <property type="entry name" value="Rhodopsin 7-helix transmembrane proteins"/>
    <property type="match status" value="1"/>
</dbReference>
<dbReference type="SUPFAM" id="SSF81321">
    <property type="entry name" value="Family A G protein-coupled receptor-like"/>
    <property type="match status" value="1"/>
</dbReference>
<evidence type="ECO:0000256" key="4">
    <source>
        <dbReference type="ARBA" id="ARBA00022989"/>
    </source>
</evidence>
<dbReference type="PANTHER" id="PTHR24228">
    <property type="entry name" value="B2 BRADYKININ RECEPTOR/ANGIOTENSIN II RECEPTOR"/>
    <property type="match status" value="1"/>
</dbReference>
<sequence>MEILPEMAKFWVLLSVFVPSLLCSIFVLYHLLFNRVLRHALHNHVITVLLIIGLIDELTFYPWMLYYLPWQNAWQRSYMFCLLLGFIDWSLYIAHTMIFAWAMIERHILIFHNSWVSTRKKRLFVHYFPLIFLLLYWFVFYFVVYFFPPCDNRLRPTSLVCIYPCLYDNYTLSMWDFVAHQIVPIVIITVFSSALILRTLQHKYRMRRAIHWRKHRKMVSQALSIAFLYVVILLPYTIVYITRNIYSVSNYFINVFYIYINFFTYFVILLYPFVCALSLPEMQIKFKRMLQLKWQTARVIPTT</sequence>
<feature type="transmembrane region" description="Helical" evidence="9">
    <location>
        <begin position="256"/>
        <end position="279"/>
    </location>
</feature>
<name>A0A813YA33_ADIRI</name>
<reference evidence="11" key="1">
    <citation type="submission" date="2021-02" db="EMBL/GenBank/DDBJ databases">
        <authorList>
            <person name="Nowell W R."/>
        </authorList>
    </citation>
    <scope>NUCLEOTIDE SEQUENCE</scope>
</reference>
<evidence type="ECO:0000313" key="11">
    <source>
        <dbReference type="EMBL" id="CAF0881259.1"/>
    </source>
</evidence>
<dbReference type="Proteomes" id="UP000663852">
    <property type="component" value="Unassembled WGS sequence"/>
</dbReference>
<gene>
    <name evidence="12" type="ORF">EDS130_LOCUS35548</name>
    <name evidence="11" type="ORF">XAT740_LOCUS7012</name>
</gene>
<dbReference type="Pfam" id="PF00001">
    <property type="entry name" value="7tm_1"/>
    <property type="match status" value="1"/>
</dbReference>
<dbReference type="EMBL" id="CAJNOR010000328">
    <property type="protein sequence ID" value="CAF0881259.1"/>
    <property type="molecule type" value="Genomic_DNA"/>
</dbReference>
<feature type="transmembrane region" description="Helical" evidence="9">
    <location>
        <begin position="12"/>
        <end position="33"/>
    </location>
</feature>
<keyword evidence="8" id="KW-0807">Transducer</keyword>
<dbReference type="EMBL" id="CAJNOJ010000314">
    <property type="protein sequence ID" value="CAF1392520.1"/>
    <property type="molecule type" value="Genomic_DNA"/>
</dbReference>
<dbReference type="CDD" id="cd00637">
    <property type="entry name" value="7tm_classA_rhodopsin-like"/>
    <property type="match status" value="1"/>
</dbReference>
<keyword evidence="13" id="KW-1185">Reference proteome</keyword>
<keyword evidence="7" id="KW-0675">Receptor</keyword>
<dbReference type="GO" id="GO:0005886">
    <property type="term" value="C:plasma membrane"/>
    <property type="evidence" value="ECO:0007669"/>
    <property type="project" value="UniProtKB-SubCell"/>
</dbReference>
<keyword evidence="5" id="KW-0297">G-protein coupled receptor</keyword>
<feature type="domain" description="G-protein coupled receptors family 1 profile" evidence="10">
    <location>
        <begin position="23"/>
        <end position="275"/>
    </location>
</feature>
<protein>
    <recommendedName>
        <fullName evidence="10">G-protein coupled receptors family 1 profile domain-containing protein</fullName>
    </recommendedName>
</protein>
<evidence type="ECO:0000256" key="2">
    <source>
        <dbReference type="ARBA" id="ARBA00022475"/>
    </source>
</evidence>
<dbReference type="AlphaFoldDB" id="A0A813YA33"/>
<evidence type="ECO:0000256" key="3">
    <source>
        <dbReference type="ARBA" id="ARBA00022692"/>
    </source>
</evidence>
<evidence type="ECO:0000313" key="13">
    <source>
        <dbReference type="Proteomes" id="UP000663828"/>
    </source>
</evidence>
<dbReference type="GO" id="GO:0004930">
    <property type="term" value="F:G protein-coupled receptor activity"/>
    <property type="evidence" value="ECO:0007669"/>
    <property type="project" value="UniProtKB-KW"/>
</dbReference>
<comment type="caution">
    <text evidence="11">The sequence shown here is derived from an EMBL/GenBank/DDBJ whole genome shotgun (WGS) entry which is preliminary data.</text>
</comment>
<accession>A0A813YA33</accession>
<evidence type="ECO:0000256" key="9">
    <source>
        <dbReference type="SAM" id="Phobius"/>
    </source>
</evidence>
<keyword evidence="2" id="KW-1003">Cell membrane</keyword>
<dbReference type="Proteomes" id="UP000663828">
    <property type="component" value="Unassembled WGS sequence"/>
</dbReference>
<dbReference type="PANTHER" id="PTHR24228:SF59">
    <property type="entry name" value="NEUROPEPTIDE RECEPTOR 15"/>
    <property type="match status" value="1"/>
</dbReference>
<organism evidence="11 13">
    <name type="scientific">Adineta ricciae</name>
    <name type="common">Rotifer</name>
    <dbReference type="NCBI Taxonomy" id="249248"/>
    <lineage>
        <taxon>Eukaryota</taxon>
        <taxon>Metazoa</taxon>
        <taxon>Spiralia</taxon>
        <taxon>Gnathifera</taxon>
        <taxon>Rotifera</taxon>
        <taxon>Eurotatoria</taxon>
        <taxon>Bdelloidea</taxon>
        <taxon>Adinetida</taxon>
        <taxon>Adinetidae</taxon>
        <taxon>Adineta</taxon>
    </lineage>
</organism>
<comment type="subcellular location">
    <subcellularLocation>
        <location evidence="1">Cell membrane</location>
        <topology evidence="1">Multi-pass membrane protein</topology>
    </subcellularLocation>
</comment>
<evidence type="ECO:0000259" key="10">
    <source>
        <dbReference type="PROSITE" id="PS50262"/>
    </source>
</evidence>
<dbReference type="PROSITE" id="PS50262">
    <property type="entry name" value="G_PROTEIN_RECEP_F1_2"/>
    <property type="match status" value="1"/>
</dbReference>
<keyword evidence="6 9" id="KW-0472">Membrane</keyword>
<keyword evidence="4 9" id="KW-1133">Transmembrane helix</keyword>
<evidence type="ECO:0000313" key="12">
    <source>
        <dbReference type="EMBL" id="CAF1392520.1"/>
    </source>
</evidence>
<feature type="transmembrane region" description="Helical" evidence="9">
    <location>
        <begin position="124"/>
        <end position="147"/>
    </location>
</feature>
<evidence type="ECO:0000256" key="7">
    <source>
        <dbReference type="ARBA" id="ARBA00023170"/>
    </source>
</evidence>
<evidence type="ECO:0000256" key="8">
    <source>
        <dbReference type="ARBA" id="ARBA00023224"/>
    </source>
</evidence>
<evidence type="ECO:0000256" key="6">
    <source>
        <dbReference type="ARBA" id="ARBA00023136"/>
    </source>
</evidence>
<feature type="transmembrane region" description="Helical" evidence="9">
    <location>
        <begin position="77"/>
        <end position="104"/>
    </location>
</feature>
<proteinExistence type="predicted"/>
<feature type="transmembrane region" description="Helical" evidence="9">
    <location>
        <begin position="218"/>
        <end position="241"/>
    </location>
</feature>
<evidence type="ECO:0000256" key="5">
    <source>
        <dbReference type="ARBA" id="ARBA00023040"/>
    </source>
</evidence>
<keyword evidence="3 9" id="KW-0812">Transmembrane</keyword>
<dbReference type="InterPro" id="IPR017452">
    <property type="entry name" value="GPCR_Rhodpsn_7TM"/>
</dbReference>
<dbReference type="OrthoDB" id="10021347at2759"/>
<evidence type="ECO:0000256" key="1">
    <source>
        <dbReference type="ARBA" id="ARBA00004651"/>
    </source>
</evidence>
<feature type="transmembrane region" description="Helical" evidence="9">
    <location>
        <begin position="177"/>
        <end position="197"/>
    </location>
</feature>